<dbReference type="AlphaFoldDB" id="A0A179IN71"/>
<reference evidence="5 6" key="1">
    <citation type="submission" date="2015-09" db="EMBL/GenBank/DDBJ databases">
        <title>Draft genome sequence of Hydrogenibacillus schlegelii DSM 2000.</title>
        <authorList>
            <person name="Hemp J."/>
        </authorList>
    </citation>
    <scope>NUCLEOTIDE SEQUENCE [LARGE SCALE GENOMIC DNA]</scope>
    <source>
        <strain evidence="5 6">MA 48</strain>
    </source>
</reference>
<evidence type="ECO:0000259" key="4">
    <source>
        <dbReference type="PROSITE" id="PS50949"/>
    </source>
</evidence>
<feature type="domain" description="HTH gntR-type" evidence="4">
    <location>
        <begin position="9"/>
        <end position="76"/>
    </location>
</feature>
<dbReference type="STRING" id="1484.SA87_00150"/>
<evidence type="ECO:0000313" key="5">
    <source>
        <dbReference type="EMBL" id="OAR03795.1"/>
    </source>
</evidence>
<comment type="caution">
    <text evidence="5">The sequence shown here is derived from an EMBL/GenBank/DDBJ whole genome shotgun (WGS) entry which is preliminary data.</text>
</comment>
<dbReference type="SMART" id="SM00895">
    <property type="entry name" value="FCD"/>
    <property type="match status" value="1"/>
</dbReference>
<dbReference type="PANTHER" id="PTHR43537:SF5">
    <property type="entry name" value="UXU OPERON TRANSCRIPTIONAL REGULATOR"/>
    <property type="match status" value="1"/>
</dbReference>
<evidence type="ECO:0000256" key="2">
    <source>
        <dbReference type="ARBA" id="ARBA00023125"/>
    </source>
</evidence>
<dbReference type="InterPro" id="IPR036390">
    <property type="entry name" value="WH_DNA-bd_sf"/>
</dbReference>
<dbReference type="InterPro" id="IPR036388">
    <property type="entry name" value="WH-like_DNA-bd_sf"/>
</dbReference>
<gene>
    <name evidence="5" type="ORF">SA87_00150</name>
</gene>
<proteinExistence type="predicted"/>
<dbReference type="Pfam" id="PF07729">
    <property type="entry name" value="FCD"/>
    <property type="match status" value="1"/>
</dbReference>
<accession>A0A179IN71</accession>
<dbReference type="InterPro" id="IPR008920">
    <property type="entry name" value="TF_FadR/GntR_C"/>
</dbReference>
<dbReference type="Gene3D" id="1.20.120.530">
    <property type="entry name" value="GntR ligand-binding domain-like"/>
    <property type="match status" value="1"/>
</dbReference>
<keyword evidence="2" id="KW-0238">DNA-binding</keyword>
<dbReference type="SMART" id="SM00345">
    <property type="entry name" value="HTH_GNTR"/>
    <property type="match status" value="1"/>
</dbReference>
<dbReference type="SUPFAM" id="SSF48008">
    <property type="entry name" value="GntR ligand-binding domain-like"/>
    <property type="match status" value="1"/>
</dbReference>
<organism evidence="5 6">
    <name type="scientific">Hydrogenibacillus schlegelii</name>
    <name type="common">Bacillus schlegelii</name>
    <dbReference type="NCBI Taxonomy" id="1484"/>
    <lineage>
        <taxon>Bacteria</taxon>
        <taxon>Bacillati</taxon>
        <taxon>Bacillota</taxon>
        <taxon>Bacilli</taxon>
        <taxon>Bacillales</taxon>
        <taxon>Bacillales Family X. Incertae Sedis</taxon>
        <taxon>Hydrogenibacillus</taxon>
    </lineage>
</organism>
<dbReference type="OrthoDB" id="9781630at2"/>
<dbReference type="PANTHER" id="PTHR43537">
    <property type="entry name" value="TRANSCRIPTIONAL REGULATOR, GNTR FAMILY"/>
    <property type="match status" value="1"/>
</dbReference>
<keyword evidence="3" id="KW-0804">Transcription</keyword>
<dbReference type="GO" id="GO:0003677">
    <property type="term" value="F:DNA binding"/>
    <property type="evidence" value="ECO:0007669"/>
    <property type="project" value="UniProtKB-KW"/>
</dbReference>
<name>A0A179IN71_HYDSH</name>
<dbReference type="EMBL" id="JXBB01000039">
    <property type="protein sequence ID" value="OAR03795.1"/>
    <property type="molecule type" value="Genomic_DNA"/>
</dbReference>
<dbReference type="SUPFAM" id="SSF46785">
    <property type="entry name" value="Winged helix' DNA-binding domain"/>
    <property type="match status" value="1"/>
</dbReference>
<dbReference type="Proteomes" id="UP000243024">
    <property type="component" value="Unassembled WGS sequence"/>
</dbReference>
<keyword evidence="1" id="KW-0805">Transcription regulation</keyword>
<dbReference type="GO" id="GO:0003700">
    <property type="term" value="F:DNA-binding transcription factor activity"/>
    <property type="evidence" value="ECO:0007669"/>
    <property type="project" value="InterPro"/>
</dbReference>
<dbReference type="RefSeq" id="WP_066202349.1">
    <property type="nucleotide sequence ID" value="NZ_CBCSAS010000072.1"/>
</dbReference>
<dbReference type="Pfam" id="PF00392">
    <property type="entry name" value="GntR"/>
    <property type="match status" value="1"/>
</dbReference>
<dbReference type="Gene3D" id="1.10.10.10">
    <property type="entry name" value="Winged helix-like DNA-binding domain superfamily/Winged helix DNA-binding domain"/>
    <property type="match status" value="1"/>
</dbReference>
<protein>
    <recommendedName>
        <fullName evidence="4">HTH gntR-type domain-containing protein</fullName>
    </recommendedName>
</protein>
<evidence type="ECO:0000313" key="6">
    <source>
        <dbReference type="Proteomes" id="UP000243024"/>
    </source>
</evidence>
<dbReference type="InterPro" id="IPR011711">
    <property type="entry name" value="GntR_C"/>
</dbReference>
<keyword evidence="6" id="KW-1185">Reference proteome</keyword>
<evidence type="ECO:0000256" key="1">
    <source>
        <dbReference type="ARBA" id="ARBA00023015"/>
    </source>
</evidence>
<evidence type="ECO:0000256" key="3">
    <source>
        <dbReference type="ARBA" id="ARBA00023163"/>
    </source>
</evidence>
<dbReference type="InterPro" id="IPR000524">
    <property type="entry name" value="Tscrpt_reg_HTH_GntR"/>
</dbReference>
<sequence length="221" mass="26097">MFDLPEIRRSKTDQAYEYIKQELIAGRWSFGQEISVVEIAETLGFSRRPVIDALKRLEVEQFVEIVPQTGVFVKRYTEEEILDHFTAVMALEGLAACLAAERGQPEQLDALKAANRELEEVVSRPFKKEEYFSCNRRFHYVILRMAQSKKLMSLLPAQWNLNDFFLTNISFFEQDFKRTIGEHERIIEAIAHRDRDLARFRMEEHFQTFIQMVKQSLSIRR</sequence>
<dbReference type="PROSITE" id="PS50949">
    <property type="entry name" value="HTH_GNTR"/>
    <property type="match status" value="1"/>
</dbReference>